<dbReference type="AlphaFoldDB" id="A0AAE0G310"/>
<dbReference type="GO" id="GO:0046961">
    <property type="term" value="F:proton-transporting ATPase activity, rotational mechanism"/>
    <property type="evidence" value="ECO:0007669"/>
    <property type="project" value="InterPro"/>
</dbReference>
<evidence type="ECO:0000256" key="1">
    <source>
        <dbReference type="PROSITE-ProRule" id="PRU00259"/>
    </source>
</evidence>
<dbReference type="PANTHER" id="PTHR10698:SF0">
    <property type="entry name" value="V-TYPE PROTON ATPASE SUBUNIT H"/>
    <property type="match status" value="1"/>
</dbReference>
<name>A0AAE0G310_9CHLO</name>
<proteinExistence type="predicted"/>
<accession>A0AAE0G310</accession>
<dbReference type="PANTHER" id="PTHR10698">
    <property type="entry name" value="V-TYPE PROTON ATPASE SUBUNIT H"/>
    <property type="match status" value="1"/>
</dbReference>
<protein>
    <submittedName>
        <fullName evidence="2">Uncharacterized protein</fullName>
    </submittedName>
</protein>
<dbReference type="PROSITE" id="PS50176">
    <property type="entry name" value="ARM_REPEAT"/>
    <property type="match status" value="1"/>
</dbReference>
<keyword evidence="3" id="KW-1185">Reference proteome</keyword>
<dbReference type="Gene3D" id="1.25.10.10">
    <property type="entry name" value="Leucine-rich Repeat Variant"/>
    <property type="match status" value="1"/>
</dbReference>
<dbReference type="InterPro" id="IPR011989">
    <property type="entry name" value="ARM-like"/>
</dbReference>
<feature type="repeat" description="ARM" evidence="1">
    <location>
        <begin position="289"/>
        <end position="318"/>
    </location>
</feature>
<dbReference type="InterPro" id="IPR004908">
    <property type="entry name" value="ATPase_V1-cplx_hsu"/>
</dbReference>
<reference evidence="2 3" key="1">
    <citation type="journal article" date="2015" name="Genome Biol. Evol.">
        <title>Comparative Genomics of a Bacterivorous Green Alga Reveals Evolutionary Causalities and Consequences of Phago-Mixotrophic Mode of Nutrition.</title>
        <authorList>
            <person name="Burns J.A."/>
            <person name="Paasch A."/>
            <person name="Narechania A."/>
            <person name="Kim E."/>
        </authorList>
    </citation>
    <scope>NUCLEOTIDE SEQUENCE [LARGE SCALE GENOMIC DNA]</scope>
    <source>
        <strain evidence="2 3">PLY_AMNH</strain>
    </source>
</reference>
<dbReference type="SMART" id="SM00185">
    <property type="entry name" value="ARM"/>
    <property type="match status" value="2"/>
</dbReference>
<gene>
    <name evidence="2" type="ORF">CYMTET_21603</name>
</gene>
<sequence length="385" mass="41803">MAPATSGSSISLADLNETSNASLAPSAAEILNQKMPWETYMTARLISHQDLQLIRRYDKHSADEQAALLEEDGAAYAQTFLTLVRNITKNDVVQYALALIDDMLSADEGRAALFHVNVELDSESSVDPYTPLLKLLQKDDWFTQEAASRVLVRVIAARPGRGSEVLTIEDDTARVDGTGASSSSETAFEVAPGLLGQVVSTYVDWLCNQLRRPTHPSRSAREAVCALAILLRERSIRPLFLRAGGVQLLVPLLTPSASPSTIQMLYEATFCVWNMSFLRPAAELMGGAGVLPALVEVARVVSKEKVVRMAVLTLKNLAETTGMSYGADAAELGFLKVVSTLQQGTWADEELVDALSNLGDGLQQCLKDASSFDKYRKEVGVRPEL</sequence>
<dbReference type="InterPro" id="IPR000225">
    <property type="entry name" value="Armadillo"/>
</dbReference>
<dbReference type="InterPro" id="IPR016024">
    <property type="entry name" value="ARM-type_fold"/>
</dbReference>
<evidence type="ECO:0000313" key="2">
    <source>
        <dbReference type="EMBL" id="KAK3269976.1"/>
    </source>
</evidence>
<organism evidence="2 3">
    <name type="scientific">Cymbomonas tetramitiformis</name>
    <dbReference type="NCBI Taxonomy" id="36881"/>
    <lineage>
        <taxon>Eukaryota</taxon>
        <taxon>Viridiplantae</taxon>
        <taxon>Chlorophyta</taxon>
        <taxon>Pyramimonadophyceae</taxon>
        <taxon>Pyramimonadales</taxon>
        <taxon>Pyramimonadaceae</taxon>
        <taxon>Cymbomonas</taxon>
    </lineage>
</organism>
<dbReference type="Proteomes" id="UP001190700">
    <property type="component" value="Unassembled WGS sequence"/>
</dbReference>
<comment type="caution">
    <text evidence="2">The sequence shown here is derived from an EMBL/GenBank/DDBJ whole genome shotgun (WGS) entry which is preliminary data.</text>
</comment>
<dbReference type="Pfam" id="PF03224">
    <property type="entry name" value="V-ATPase_H_N"/>
    <property type="match status" value="1"/>
</dbReference>
<dbReference type="SUPFAM" id="SSF48371">
    <property type="entry name" value="ARM repeat"/>
    <property type="match status" value="1"/>
</dbReference>
<dbReference type="GO" id="GO:0000221">
    <property type="term" value="C:vacuolar proton-transporting V-type ATPase, V1 domain"/>
    <property type="evidence" value="ECO:0007669"/>
    <property type="project" value="InterPro"/>
</dbReference>
<evidence type="ECO:0000313" key="3">
    <source>
        <dbReference type="Proteomes" id="UP001190700"/>
    </source>
</evidence>
<dbReference type="EMBL" id="LGRX02010636">
    <property type="protein sequence ID" value="KAK3269976.1"/>
    <property type="molecule type" value="Genomic_DNA"/>
</dbReference>